<dbReference type="EMBL" id="UHDT01000001">
    <property type="protein sequence ID" value="SUM58575.1"/>
    <property type="molecule type" value="Genomic_DNA"/>
</dbReference>
<dbReference type="OrthoDB" id="5363652at2"/>
<dbReference type="Proteomes" id="UP000254100">
    <property type="component" value="Unassembled WGS sequence"/>
</dbReference>
<proteinExistence type="predicted"/>
<dbReference type="RefSeq" id="WP_052502877.1">
    <property type="nucleotide sequence ID" value="NZ_UHDT01000001.1"/>
</dbReference>
<name>A0A380GXQ1_9STAP</name>
<sequence>MSLSFKSLIFYMKFKGVKFNHISELEAIEILEYKNYYFKLNSYVDNYPKQRVKHQDQWIERHQNVDFKNLVDLASLDMQLRYIIIKFCLDIEHSIKLNVIRSITNMSDEDGYKVVQSFFKYIKSLSKPNIKDPYQKMLKHLRYDSYRCLDYEKYEQNTPIWFLIEYLQFGDLCWFIEFFYNHYGVEEYKELCQTVRFVKNIRNKAAHNTPILNNIVLTTQIAGKDKSVLITQFVKQLGISKNRLNKRLRNYNIHDILAMLFVYDKIVMSANMRKYRVKEFNQFMVRAKKNSDIYDERFISVYNFFRDILENY</sequence>
<gene>
    <name evidence="1" type="ORF">NCTC13832_02329</name>
</gene>
<reference evidence="1 2" key="1">
    <citation type="submission" date="2018-06" db="EMBL/GenBank/DDBJ databases">
        <authorList>
            <consortium name="Pathogen Informatics"/>
            <person name="Doyle S."/>
        </authorList>
    </citation>
    <scope>NUCLEOTIDE SEQUENCE [LARGE SCALE GENOMIC DNA]</scope>
    <source>
        <strain evidence="1 2">NCTC13832</strain>
    </source>
</reference>
<organism evidence="1 2">
    <name type="scientific">Staphylococcus microti</name>
    <dbReference type="NCBI Taxonomy" id="569857"/>
    <lineage>
        <taxon>Bacteria</taxon>
        <taxon>Bacillati</taxon>
        <taxon>Bacillota</taxon>
        <taxon>Bacilli</taxon>
        <taxon>Bacillales</taxon>
        <taxon>Staphylococcaceae</taxon>
        <taxon>Staphylococcus</taxon>
    </lineage>
</organism>
<dbReference type="Pfam" id="PF07751">
    <property type="entry name" value="Abi_2"/>
    <property type="match status" value="1"/>
</dbReference>
<protein>
    <submittedName>
        <fullName evidence="1">Abortive infection bacteriophage resistance protein</fullName>
    </submittedName>
</protein>
<dbReference type="InterPro" id="IPR011664">
    <property type="entry name" value="Abi_system_AbiD/AbiF-like"/>
</dbReference>
<evidence type="ECO:0000313" key="1">
    <source>
        <dbReference type="EMBL" id="SUM58575.1"/>
    </source>
</evidence>
<dbReference type="AlphaFoldDB" id="A0A380GXQ1"/>
<evidence type="ECO:0000313" key="2">
    <source>
        <dbReference type="Proteomes" id="UP000254100"/>
    </source>
</evidence>
<accession>A0A380GXQ1</accession>